<dbReference type="AlphaFoldDB" id="A0A485CYZ6"/>
<reference evidence="2 3" key="1">
    <citation type="submission" date="2019-03" db="EMBL/GenBank/DDBJ databases">
        <authorList>
            <consortium name="Pathogen Informatics"/>
        </authorList>
    </citation>
    <scope>NUCLEOTIDE SEQUENCE [LARGE SCALE GENOMIC DNA]</scope>
    <source>
        <strain evidence="2 3">NCTC12998</strain>
    </source>
</reference>
<dbReference type="Proteomes" id="UP000345637">
    <property type="component" value="Unassembled WGS sequence"/>
</dbReference>
<feature type="region of interest" description="Disordered" evidence="1">
    <location>
        <begin position="30"/>
        <end position="68"/>
    </location>
</feature>
<proteinExistence type="predicted"/>
<evidence type="ECO:0000313" key="3">
    <source>
        <dbReference type="Proteomes" id="UP000345637"/>
    </source>
</evidence>
<evidence type="ECO:0000256" key="1">
    <source>
        <dbReference type="SAM" id="MobiDB-lite"/>
    </source>
</evidence>
<sequence>MDMPSAVQAFFTAEDLDSVVSAFTPNAVVKDEGIPTAGGRPSGNGRLPPDKNISMSPNPLRRSRRGIG</sequence>
<accession>A0A485CYZ6</accession>
<dbReference type="EMBL" id="CAADJE010000037">
    <property type="protein sequence ID" value="VFS90002.1"/>
    <property type="molecule type" value="Genomic_DNA"/>
</dbReference>
<organism evidence="2 3">
    <name type="scientific">Raoultella planticola</name>
    <name type="common">Klebsiella planticola</name>
    <dbReference type="NCBI Taxonomy" id="575"/>
    <lineage>
        <taxon>Bacteria</taxon>
        <taxon>Pseudomonadati</taxon>
        <taxon>Pseudomonadota</taxon>
        <taxon>Gammaproteobacteria</taxon>
        <taxon>Enterobacterales</taxon>
        <taxon>Enterobacteriaceae</taxon>
        <taxon>Klebsiella/Raoultella group</taxon>
        <taxon>Raoultella</taxon>
    </lineage>
</organism>
<evidence type="ECO:0000313" key="2">
    <source>
        <dbReference type="EMBL" id="VFS90002.1"/>
    </source>
</evidence>
<name>A0A485CYZ6_RAOPL</name>
<protein>
    <submittedName>
        <fullName evidence="2">Uncharacterized protein</fullName>
    </submittedName>
</protein>
<dbReference type="Gene3D" id="3.10.450.50">
    <property type="match status" value="1"/>
</dbReference>
<gene>
    <name evidence="2" type="ORF">NCTC12998_06887</name>
</gene>